<evidence type="ECO:0000256" key="1">
    <source>
        <dbReference type="ARBA" id="ARBA00004496"/>
    </source>
</evidence>
<proteinExistence type="inferred from homology"/>
<dbReference type="InterPro" id="IPR036388">
    <property type="entry name" value="WH-like_DNA-bd_sf"/>
</dbReference>
<evidence type="ECO:0000256" key="2">
    <source>
        <dbReference type="ARBA" id="ARBA00009695"/>
    </source>
</evidence>
<evidence type="ECO:0000259" key="5">
    <source>
        <dbReference type="Pfam" id="PF02631"/>
    </source>
</evidence>
<keyword evidence="4" id="KW-0963">Cytoplasm</keyword>
<evidence type="ECO:0000313" key="7">
    <source>
        <dbReference type="EMBL" id="CAA7193910.1"/>
    </source>
</evidence>
<dbReference type="Gene3D" id="1.10.10.10">
    <property type="entry name" value="Winged helix-like DNA-binding domain superfamily/Winged helix DNA-binding domain"/>
    <property type="match status" value="2"/>
</dbReference>
<keyword evidence="8" id="KW-1185">Reference proteome</keyword>
<dbReference type="GO" id="GO:0005737">
    <property type="term" value="C:cytoplasm"/>
    <property type="evidence" value="ECO:0007669"/>
    <property type="project" value="UniProtKB-SubCell"/>
</dbReference>
<name>A0A6N4X3Z0_9FLAO</name>
<dbReference type="InterPro" id="IPR053924">
    <property type="entry name" value="RecX_HTH_2nd"/>
</dbReference>
<evidence type="ECO:0000313" key="8">
    <source>
        <dbReference type="Proteomes" id="UP000445144"/>
    </source>
</evidence>
<dbReference type="Pfam" id="PF02631">
    <property type="entry name" value="RecX_HTH2"/>
    <property type="match status" value="1"/>
</dbReference>
<organism evidence="7 8">
    <name type="scientific">Chryseobacterium potabilaquae</name>
    <dbReference type="NCBI Taxonomy" id="2675057"/>
    <lineage>
        <taxon>Bacteria</taxon>
        <taxon>Pseudomonadati</taxon>
        <taxon>Bacteroidota</taxon>
        <taxon>Flavobacteriia</taxon>
        <taxon>Flavobacteriales</taxon>
        <taxon>Weeksellaceae</taxon>
        <taxon>Chryseobacterium group</taxon>
        <taxon>Chryseobacterium</taxon>
    </lineage>
</organism>
<reference evidence="7 8" key="1">
    <citation type="submission" date="2020-01" db="EMBL/GenBank/DDBJ databases">
        <authorList>
            <person name="Rodrigo-Torres L."/>
            <person name="Arahal R. D."/>
            <person name="Lucena T."/>
        </authorList>
    </citation>
    <scope>NUCLEOTIDE SEQUENCE [LARGE SCALE GENOMIC DNA]</scope>
    <source>
        <strain evidence="7 8">CECT 9293</strain>
    </source>
</reference>
<dbReference type="Proteomes" id="UP000445144">
    <property type="component" value="Unassembled WGS sequence"/>
</dbReference>
<dbReference type="PANTHER" id="PTHR33602">
    <property type="entry name" value="REGULATORY PROTEIN RECX FAMILY PROTEIN"/>
    <property type="match status" value="1"/>
</dbReference>
<feature type="domain" description="RecX second three-helical" evidence="5">
    <location>
        <begin position="70"/>
        <end position="109"/>
    </location>
</feature>
<dbReference type="Pfam" id="PF21981">
    <property type="entry name" value="RecX_HTH3"/>
    <property type="match status" value="1"/>
</dbReference>
<evidence type="ECO:0000256" key="3">
    <source>
        <dbReference type="ARBA" id="ARBA00018111"/>
    </source>
</evidence>
<protein>
    <recommendedName>
        <fullName evidence="3">Regulatory protein RecX</fullName>
    </recommendedName>
</protein>
<dbReference type="GO" id="GO:0006282">
    <property type="term" value="P:regulation of DNA repair"/>
    <property type="evidence" value="ECO:0007669"/>
    <property type="project" value="InterPro"/>
</dbReference>
<dbReference type="EMBL" id="CACVBR010000002">
    <property type="protein sequence ID" value="CAA7193910.1"/>
    <property type="molecule type" value="Genomic_DNA"/>
</dbReference>
<comment type="similarity">
    <text evidence="2">Belongs to the RecX family.</text>
</comment>
<feature type="domain" description="RecX third three-helical" evidence="6">
    <location>
        <begin position="131"/>
        <end position="164"/>
    </location>
</feature>
<evidence type="ECO:0000259" key="6">
    <source>
        <dbReference type="Pfam" id="PF21981"/>
    </source>
</evidence>
<dbReference type="PANTHER" id="PTHR33602:SF1">
    <property type="entry name" value="REGULATORY PROTEIN RECX FAMILY PROTEIN"/>
    <property type="match status" value="1"/>
</dbReference>
<sequence>MGICPFFFSYMMIMNKKLFTFDEIRQKLVSYCVYQDRCHAEVEQKMKEFLLIDEAKEEIVLYLLKENYLNEERFTRSYIRGKFYIKSWGKNKIKMNLKQKQITSKLIDTCFDEIDDNDYKKVIKKNYEDYYFKQIGLDDYQKKMKTIKFLINKGFEYNVILDVIEA</sequence>
<dbReference type="AlphaFoldDB" id="A0A6N4X3Z0"/>
<comment type="subcellular location">
    <subcellularLocation>
        <location evidence="1">Cytoplasm</location>
    </subcellularLocation>
</comment>
<dbReference type="InterPro" id="IPR003783">
    <property type="entry name" value="Regulatory_RecX"/>
</dbReference>
<dbReference type="InterPro" id="IPR053925">
    <property type="entry name" value="RecX_HTH_3rd"/>
</dbReference>
<accession>A0A6N4X3Z0</accession>
<evidence type="ECO:0000256" key="4">
    <source>
        <dbReference type="ARBA" id="ARBA00022490"/>
    </source>
</evidence>
<gene>
    <name evidence="7" type="primary">recX</name>
    <name evidence="7" type="ORF">CHRY9293_00289</name>
</gene>